<reference evidence="1" key="1">
    <citation type="journal article" date="2020" name="Stud. Mycol.">
        <title>101 Dothideomycetes genomes: a test case for predicting lifestyles and emergence of pathogens.</title>
        <authorList>
            <person name="Haridas S."/>
            <person name="Albert R."/>
            <person name="Binder M."/>
            <person name="Bloem J."/>
            <person name="Labutti K."/>
            <person name="Salamov A."/>
            <person name="Andreopoulos B."/>
            <person name="Baker S."/>
            <person name="Barry K."/>
            <person name="Bills G."/>
            <person name="Bluhm B."/>
            <person name="Cannon C."/>
            <person name="Castanera R."/>
            <person name="Culley D."/>
            <person name="Daum C."/>
            <person name="Ezra D."/>
            <person name="Gonzalez J."/>
            <person name="Henrissat B."/>
            <person name="Kuo A."/>
            <person name="Liang C."/>
            <person name="Lipzen A."/>
            <person name="Lutzoni F."/>
            <person name="Magnuson J."/>
            <person name="Mondo S."/>
            <person name="Nolan M."/>
            <person name="Ohm R."/>
            <person name="Pangilinan J."/>
            <person name="Park H.-J."/>
            <person name="Ramirez L."/>
            <person name="Alfaro M."/>
            <person name="Sun H."/>
            <person name="Tritt A."/>
            <person name="Yoshinaga Y."/>
            <person name="Zwiers L.-H."/>
            <person name="Turgeon B."/>
            <person name="Goodwin S."/>
            <person name="Spatafora J."/>
            <person name="Crous P."/>
            <person name="Grigoriev I."/>
        </authorList>
    </citation>
    <scope>NUCLEOTIDE SEQUENCE</scope>
    <source>
        <strain evidence="1">CBS 379.55</strain>
    </source>
</reference>
<organism evidence="1 2">
    <name type="scientific">Westerdykella ornata</name>
    <dbReference type="NCBI Taxonomy" id="318751"/>
    <lineage>
        <taxon>Eukaryota</taxon>
        <taxon>Fungi</taxon>
        <taxon>Dikarya</taxon>
        <taxon>Ascomycota</taxon>
        <taxon>Pezizomycotina</taxon>
        <taxon>Dothideomycetes</taxon>
        <taxon>Pleosporomycetidae</taxon>
        <taxon>Pleosporales</taxon>
        <taxon>Sporormiaceae</taxon>
        <taxon>Westerdykella</taxon>
    </lineage>
</organism>
<dbReference type="AlphaFoldDB" id="A0A6A6JH86"/>
<dbReference type="Proteomes" id="UP000800097">
    <property type="component" value="Unassembled WGS sequence"/>
</dbReference>
<accession>A0A6A6JH86</accession>
<gene>
    <name evidence="1" type="ORF">EI97DRAFT_103629</name>
</gene>
<dbReference type="GeneID" id="54546081"/>
<keyword evidence="2" id="KW-1185">Reference proteome</keyword>
<proteinExistence type="predicted"/>
<evidence type="ECO:0000313" key="2">
    <source>
        <dbReference type="Proteomes" id="UP000800097"/>
    </source>
</evidence>
<sequence length="202" mass="22055">MASTQTCVPDRRTCCSAQVSCQQQNTASQLDRAAVQTRWLLHFHHGSRGGVAGLGARVSRLAMKGLSHCCSQLCHSSCPPSRLAPLSTIEWHSQRLIPLLPLRAAASPRFIPLHRPQTRRCTRSSRRRRLSLGFVRHSRTPCKSTSPGFCVPPATTSPTAPSLPRFYLRTKKNTTLCLLFLLSSLDSTLSSLPCPLLASAAG</sequence>
<evidence type="ECO:0000313" key="1">
    <source>
        <dbReference type="EMBL" id="KAF2274599.1"/>
    </source>
</evidence>
<dbReference type="RefSeq" id="XP_033652138.1">
    <property type="nucleotide sequence ID" value="XM_033792906.1"/>
</dbReference>
<name>A0A6A6JH86_WESOR</name>
<dbReference type="EMBL" id="ML986502">
    <property type="protein sequence ID" value="KAF2274599.1"/>
    <property type="molecule type" value="Genomic_DNA"/>
</dbReference>
<protein>
    <submittedName>
        <fullName evidence="1">Uncharacterized protein</fullName>
    </submittedName>
</protein>